<keyword evidence="8" id="KW-1185">Reference proteome</keyword>
<dbReference type="PANTHER" id="PTHR43851">
    <property type="match status" value="1"/>
</dbReference>
<keyword evidence="2" id="KW-0808">Transferase</keyword>
<evidence type="ECO:0000256" key="2">
    <source>
        <dbReference type="ARBA" id="ARBA00022679"/>
    </source>
</evidence>
<proteinExistence type="inferred from homology"/>
<dbReference type="EMBL" id="CABFWN010000001">
    <property type="protein sequence ID" value="VUG16658.1"/>
    <property type="molecule type" value="Genomic_DNA"/>
</dbReference>
<evidence type="ECO:0000313" key="8">
    <source>
        <dbReference type="Proteomes" id="UP000478008"/>
    </source>
</evidence>
<dbReference type="GO" id="GO:0016740">
    <property type="term" value="F:transferase activity"/>
    <property type="evidence" value="ECO:0007669"/>
    <property type="project" value="UniProtKB-KW"/>
</dbReference>
<dbReference type="CDD" id="cd13970">
    <property type="entry name" value="ABC1_ADCK3"/>
    <property type="match status" value="1"/>
</dbReference>
<organism evidence="7 8">
    <name type="scientific">Dekkera bruxellensis</name>
    <name type="common">Brettanomyces custersii</name>
    <dbReference type="NCBI Taxonomy" id="5007"/>
    <lineage>
        <taxon>Eukaryota</taxon>
        <taxon>Fungi</taxon>
        <taxon>Dikarya</taxon>
        <taxon>Ascomycota</taxon>
        <taxon>Saccharomycotina</taxon>
        <taxon>Pichiomycetes</taxon>
        <taxon>Pichiales</taxon>
        <taxon>Pichiaceae</taxon>
        <taxon>Brettanomyces</taxon>
    </lineage>
</organism>
<keyword evidence="4" id="KW-0067">ATP-binding</keyword>
<dbReference type="Proteomes" id="UP000478008">
    <property type="component" value="Unassembled WGS sequence"/>
</dbReference>
<name>A0A7D9CVG4_DEKBR</name>
<dbReference type="AlphaFoldDB" id="A0A7D9CVG4"/>
<dbReference type="SUPFAM" id="SSF56112">
    <property type="entry name" value="Protein kinase-like (PK-like)"/>
    <property type="match status" value="1"/>
</dbReference>
<dbReference type="InterPro" id="IPR011009">
    <property type="entry name" value="Kinase-like_dom_sf"/>
</dbReference>
<evidence type="ECO:0000256" key="3">
    <source>
        <dbReference type="ARBA" id="ARBA00022741"/>
    </source>
</evidence>
<dbReference type="Pfam" id="PF03109">
    <property type="entry name" value="ABC1"/>
    <property type="match status" value="1"/>
</dbReference>
<evidence type="ECO:0000256" key="1">
    <source>
        <dbReference type="ARBA" id="ARBA00009670"/>
    </source>
</evidence>
<feature type="region of interest" description="Disordered" evidence="5">
    <location>
        <begin position="93"/>
        <end position="115"/>
    </location>
</feature>
<dbReference type="GO" id="GO:0006744">
    <property type="term" value="P:ubiquinone biosynthetic process"/>
    <property type="evidence" value="ECO:0007669"/>
    <property type="project" value="TreeGrafter"/>
</dbReference>
<feature type="compositionally biased region" description="Polar residues" evidence="5">
    <location>
        <begin position="94"/>
        <end position="104"/>
    </location>
</feature>
<keyword evidence="3" id="KW-0547">Nucleotide-binding</keyword>
<evidence type="ECO:0000256" key="5">
    <source>
        <dbReference type="SAM" id="MobiDB-lite"/>
    </source>
</evidence>
<dbReference type="GO" id="GO:0005524">
    <property type="term" value="F:ATP binding"/>
    <property type="evidence" value="ECO:0007669"/>
    <property type="project" value="UniProtKB-KW"/>
</dbReference>
<dbReference type="InterPro" id="IPR034646">
    <property type="entry name" value="ADCK3_dom"/>
</dbReference>
<comment type="similarity">
    <text evidence="1">Belongs to the protein kinase superfamily. ADCK protein kinase family.</text>
</comment>
<dbReference type="InterPro" id="IPR004147">
    <property type="entry name" value="ABC1_dom"/>
</dbReference>
<gene>
    <name evidence="7" type="primary">COQ8</name>
    <name evidence="7" type="ORF">DEBR0S1_22386G</name>
</gene>
<dbReference type="InterPro" id="IPR051409">
    <property type="entry name" value="Atypical_kinase_ADCK"/>
</dbReference>
<sequence>MSTSRSLYQAIGMLKGAGSVVKESWRIIQTETTTLRDLAGKDALYENVKAQSEMAKANFDYEASDLSNGNSQVIADGEVDIFVAARTKSKHVKSSSVLGSSTRPGSPKFDSSVKEPTVKRQFSTLSFLLNKNDTKFDPKEGKVIGEADKPKVTLSQSPVPSGKLQRLFHYGSLAASVGLNIVKEGAKKYAEGERPSLSKLIMSPRNVDRMARKLSRMRGAALKIGQMLSFQDSAVLPKEVAQILMKVQNNAQYMPEAQLEKTISFELGTGWRQRLFASFDDVPIAAASIGQVHRAVTRKGLEEVVVKVQYPGVADSIDSDLDTILMLLTASRMLPPGLFLKQSVADARIELKWECDYIREARNIERFQAFLEDDNAFVVPKVFHELSDEHVLTMQMMKGTEIVKGEFDQATKNWICENIMRLCLNEIYNFKFMQTDPNWANFLYNAETHKIELLDFGACRDFPAKFVKNYANCLRAAVRQDRKKAEEYSLKLGYLTGLESPEMTAAHIDSMMALGEPFCPSKNEGHCFNFSHQTVTDRVRGKIGLMLNERLTPPPEETYSLHRKLSGAYLLCARMNASIPCEKLFEDIIGLEYENNGKIDSSCKY</sequence>
<protein>
    <submittedName>
        <fullName evidence="7">DEBR0S1_22386g1_1</fullName>
    </submittedName>
</protein>
<reference evidence="7 8" key="1">
    <citation type="submission" date="2019-07" db="EMBL/GenBank/DDBJ databases">
        <authorList>
            <person name="Friedrich A."/>
            <person name="Schacherer J."/>
        </authorList>
    </citation>
    <scope>NUCLEOTIDE SEQUENCE [LARGE SCALE GENOMIC DNA]</scope>
</reference>
<evidence type="ECO:0000256" key="4">
    <source>
        <dbReference type="ARBA" id="ARBA00022840"/>
    </source>
</evidence>
<dbReference type="PANTHER" id="PTHR43851:SF3">
    <property type="entry name" value="COENZYME Q8"/>
    <property type="match status" value="1"/>
</dbReference>
<feature type="domain" description="ABC1 atypical kinase-like" evidence="6">
    <location>
        <begin position="246"/>
        <end position="488"/>
    </location>
</feature>
<evidence type="ECO:0000313" key="7">
    <source>
        <dbReference type="EMBL" id="VUG16658.1"/>
    </source>
</evidence>
<evidence type="ECO:0000259" key="6">
    <source>
        <dbReference type="Pfam" id="PF03109"/>
    </source>
</evidence>
<accession>A0A7D9CVG4</accession>